<evidence type="ECO:0000256" key="1">
    <source>
        <dbReference type="ARBA" id="ARBA00004613"/>
    </source>
</evidence>
<evidence type="ECO:0000256" key="5">
    <source>
        <dbReference type="RuleBase" id="RU367124"/>
    </source>
</evidence>
<organism evidence="6 7">
    <name type="scientific">Phytophthora megakarya</name>
    <dbReference type="NCBI Taxonomy" id="4795"/>
    <lineage>
        <taxon>Eukaryota</taxon>
        <taxon>Sar</taxon>
        <taxon>Stramenopiles</taxon>
        <taxon>Oomycota</taxon>
        <taxon>Peronosporomycetes</taxon>
        <taxon>Peronosporales</taxon>
        <taxon>Peronosporaceae</taxon>
        <taxon>Phytophthora</taxon>
    </lineage>
</organism>
<protein>
    <recommendedName>
        <fullName evidence="5">RxLR effector protein</fullName>
    </recommendedName>
</protein>
<keyword evidence="3 5" id="KW-0964">Secreted</keyword>
<dbReference type="EMBL" id="NBNE01015286">
    <property type="protein sequence ID" value="OWY93882.1"/>
    <property type="molecule type" value="Genomic_DNA"/>
</dbReference>
<feature type="non-terminal residue" evidence="6">
    <location>
        <position position="133"/>
    </location>
</feature>
<comment type="similarity">
    <text evidence="2 5">Belongs to the RxLR effector family.</text>
</comment>
<comment type="function">
    <text evidence="5">Effector that suppresses plant defense responses during pathogen infection.</text>
</comment>
<evidence type="ECO:0000313" key="7">
    <source>
        <dbReference type="Proteomes" id="UP000198211"/>
    </source>
</evidence>
<evidence type="ECO:0000256" key="3">
    <source>
        <dbReference type="ARBA" id="ARBA00022525"/>
    </source>
</evidence>
<sequence length="133" mass="15423">MHDHYYLVCLVFLVSVVVIDADSTLTAPKNTFKSALQPQKSTFQANKIDITVARLLRALKAPDNGHQEERAGGLSYYEKLKSLFNFSKRTPKNLKQWLKEEKSVDIVFNKLHLDKSEYFLFDRPHFAAWVEYA</sequence>
<evidence type="ECO:0000256" key="2">
    <source>
        <dbReference type="ARBA" id="ARBA00010400"/>
    </source>
</evidence>
<dbReference type="InterPro" id="IPR031825">
    <property type="entry name" value="RXLR"/>
</dbReference>
<evidence type="ECO:0000313" key="6">
    <source>
        <dbReference type="EMBL" id="OWY93882.1"/>
    </source>
</evidence>
<dbReference type="GO" id="GO:0005576">
    <property type="term" value="C:extracellular region"/>
    <property type="evidence" value="ECO:0007669"/>
    <property type="project" value="UniProtKB-SubCell"/>
</dbReference>
<keyword evidence="4 5" id="KW-0732">Signal</keyword>
<gene>
    <name evidence="6" type="ORF">PHMEG_00036557</name>
</gene>
<dbReference type="AlphaFoldDB" id="A0A225ULB4"/>
<name>A0A225ULB4_9STRA</name>
<feature type="chain" id="PRO_5044961928" description="RxLR effector protein" evidence="5">
    <location>
        <begin position="22"/>
        <end position="133"/>
    </location>
</feature>
<reference evidence="7" key="1">
    <citation type="submission" date="2017-03" db="EMBL/GenBank/DDBJ databases">
        <title>Phytopthora megakarya and P. palmivora, two closely related causual agents of cacao black pod achieved similar genome size and gene model numbers by different mechanisms.</title>
        <authorList>
            <person name="Ali S."/>
            <person name="Shao J."/>
            <person name="Larry D.J."/>
            <person name="Kronmiller B."/>
            <person name="Shen D."/>
            <person name="Strem M.D."/>
            <person name="Melnick R.L."/>
            <person name="Guiltinan M.J."/>
            <person name="Tyler B.M."/>
            <person name="Meinhardt L.W."/>
            <person name="Bailey B.A."/>
        </authorList>
    </citation>
    <scope>NUCLEOTIDE SEQUENCE [LARGE SCALE GENOMIC DNA]</scope>
    <source>
        <strain evidence="7">zdho120</strain>
    </source>
</reference>
<keyword evidence="7" id="KW-1185">Reference proteome</keyword>
<comment type="domain">
    <text evidence="5">The RxLR-dEER motif acts to carry the protein into the host cell cytoplasm through binding to cell surface phosphatidylinositol-3-phosphate.</text>
</comment>
<comment type="subcellular location">
    <subcellularLocation>
        <location evidence="1 5">Secreted</location>
    </subcellularLocation>
</comment>
<dbReference type="OrthoDB" id="127322at2759"/>
<feature type="signal peptide" evidence="5">
    <location>
        <begin position="1"/>
        <end position="21"/>
    </location>
</feature>
<comment type="caution">
    <text evidence="6">The sequence shown here is derived from an EMBL/GenBank/DDBJ whole genome shotgun (WGS) entry which is preliminary data.</text>
</comment>
<proteinExistence type="inferred from homology"/>
<evidence type="ECO:0000256" key="4">
    <source>
        <dbReference type="ARBA" id="ARBA00022729"/>
    </source>
</evidence>
<accession>A0A225ULB4</accession>
<dbReference type="Pfam" id="PF16810">
    <property type="entry name" value="RXLR"/>
    <property type="match status" value="1"/>
</dbReference>
<dbReference type="Proteomes" id="UP000198211">
    <property type="component" value="Unassembled WGS sequence"/>
</dbReference>
<dbReference type="GO" id="GO:0043657">
    <property type="term" value="C:host cell"/>
    <property type="evidence" value="ECO:0007669"/>
    <property type="project" value="UniProtKB-SubCell"/>
</dbReference>